<dbReference type="Pfam" id="PF05486">
    <property type="entry name" value="SRP9-21"/>
    <property type="match status" value="1"/>
</dbReference>
<keyword evidence="4" id="KW-1185">Reference proteome</keyword>
<dbReference type="InterPro" id="IPR039432">
    <property type="entry name" value="SRP9_dom"/>
</dbReference>
<evidence type="ECO:0000259" key="2">
    <source>
        <dbReference type="Pfam" id="PF05486"/>
    </source>
</evidence>
<accession>A0AAE0KFH0</accession>
<dbReference type="AlphaFoldDB" id="A0AAE0KFH0"/>
<organism evidence="3 4">
    <name type="scientific">Podospora didyma</name>
    <dbReference type="NCBI Taxonomy" id="330526"/>
    <lineage>
        <taxon>Eukaryota</taxon>
        <taxon>Fungi</taxon>
        <taxon>Dikarya</taxon>
        <taxon>Ascomycota</taxon>
        <taxon>Pezizomycotina</taxon>
        <taxon>Sordariomycetes</taxon>
        <taxon>Sordariomycetidae</taxon>
        <taxon>Sordariales</taxon>
        <taxon>Podosporaceae</taxon>
        <taxon>Podospora</taxon>
    </lineage>
</organism>
<proteinExistence type="predicted"/>
<reference evidence="3" key="2">
    <citation type="submission" date="2023-06" db="EMBL/GenBank/DDBJ databases">
        <authorList>
            <consortium name="Lawrence Berkeley National Laboratory"/>
            <person name="Haridas S."/>
            <person name="Hensen N."/>
            <person name="Bonometti L."/>
            <person name="Westerberg I."/>
            <person name="Brannstrom I.O."/>
            <person name="Guillou S."/>
            <person name="Cros-Aarteil S."/>
            <person name="Calhoun S."/>
            <person name="Kuo A."/>
            <person name="Mondo S."/>
            <person name="Pangilinan J."/>
            <person name="Riley R."/>
            <person name="LaButti K."/>
            <person name="Andreopoulos B."/>
            <person name="Lipzen A."/>
            <person name="Chen C."/>
            <person name="Yanf M."/>
            <person name="Daum C."/>
            <person name="Ng V."/>
            <person name="Clum A."/>
            <person name="Steindorff A."/>
            <person name="Ohm R."/>
            <person name="Martin F."/>
            <person name="Silar P."/>
            <person name="Natvig D."/>
            <person name="Lalanne C."/>
            <person name="Gautier V."/>
            <person name="Ament-velasquez S.L."/>
            <person name="Kruys A."/>
            <person name="Hutchinson M.I."/>
            <person name="Powell A.J."/>
            <person name="Barry K."/>
            <person name="Miller A.N."/>
            <person name="Grigoriev I.V."/>
            <person name="Debuchy R."/>
            <person name="Gladieux P."/>
            <person name="Thoren M.H."/>
            <person name="Johannesson H."/>
        </authorList>
    </citation>
    <scope>NUCLEOTIDE SEQUENCE</scope>
    <source>
        <strain evidence="3">CBS 232.78</strain>
    </source>
</reference>
<evidence type="ECO:0000313" key="4">
    <source>
        <dbReference type="Proteomes" id="UP001285441"/>
    </source>
</evidence>
<dbReference type="GO" id="GO:0006614">
    <property type="term" value="P:SRP-dependent cotranslational protein targeting to membrane"/>
    <property type="evidence" value="ECO:0007669"/>
    <property type="project" value="InterPro"/>
</dbReference>
<feature type="region of interest" description="Disordered" evidence="1">
    <location>
        <begin position="129"/>
        <end position="187"/>
    </location>
</feature>
<dbReference type="Proteomes" id="UP001285441">
    <property type="component" value="Unassembled WGS sequence"/>
</dbReference>
<dbReference type="PANTHER" id="PTHR12834">
    <property type="entry name" value="SIGNAL RECOGNITION PARTICLE 9 KDA PROTEIN"/>
    <property type="match status" value="1"/>
</dbReference>
<dbReference type="EMBL" id="JAULSW010000007">
    <property type="protein sequence ID" value="KAK3374945.1"/>
    <property type="molecule type" value="Genomic_DNA"/>
</dbReference>
<evidence type="ECO:0000256" key="1">
    <source>
        <dbReference type="SAM" id="MobiDB-lite"/>
    </source>
</evidence>
<feature type="compositionally biased region" description="Low complexity" evidence="1">
    <location>
        <begin position="47"/>
        <end position="77"/>
    </location>
</feature>
<feature type="region of interest" description="Disordered" evidence="1">
    <location>
        <begin position="37"/>
        <end position="77"/>
    </location>
</feature>
<feature type="domain" description="SRP9" evidence="2">
    <location>
        <begin position="6"/>
        <end position="119"/>
    </location>
</feature>
<comment type="caution">
    <text evidence="3">The sequence shown here is derived from an EMBL/GenBank/DDBJ whole genome shotgun (WGS) entry which is preliminary data.</text>
</comment>
<protein>
    <submittedName>
        <fullName evidence="3">Signal recognition particle 9 kDa protein-domain-containing protein</fullName>
    </submittedName>
</protein>
<dbReference type="InterPro" id="IPR039914">
    <property type="entry name" value="SRP9-like"/>
</dbReference>
<evidence type="ECO:0000313" key="3">
    <source>
        <dbReference type="EMBL" id="KAK3374945.1"/>
    </source>
</evidence>
<dbReference type="PANTHER" id="PTHR12834:SF12">
    <property type="entry name" value="SIGNAL RECOGNITION PARTICLE 9 KDA PROTEIN"/>
    <property type="match status" value="1"/>
</dbReference>
<dbReference type="GO" id="GO:0005786">
    <property type="term" value="C:signal recognition particle, endoplasmic reticulum targeting"/>
    <property type="evidence" value="ECO:0007669"/>
    <property type="project" value="TreeGrafter"/>
</dbReference>
<reference evidence="3" key="1">
    <citation type="journal article" date="2023" name="Mol. Phylogenet. Evol.">
        <title>Genome-scale phylogeny and comparative genomics of the fungal order Sordariales.</title>
        <authorList>
            <person name="Hensen N."/>
            <person name="Bonometti L."/>
            <person name="Westerberg I."/>
            <person name="Brannstrom I.O."/>
            <person name="Guillou S."/>
            <person name="Cros-Aarteil S."/>
            <person name="Calhoun S."/>
            <person name="Haridas S."/>
            <person name="Kuo A."/>
            <person name="Mondo S."/>
            <person name="Pangilinan J."/>
            <person name="Riley R."/>
            <person name="LaButti K."/>
            <person name="Andreopoulos B."/>
            <person name="Lipzen A."/>
            <person name="Chen C."/>
            <person name="Yan M."/>
            <person name="Daum C."/>
            <person name="Ng V."/>
            <person name="Clum A."/>
            <person name="Steindorff A."/>
            <person name="Ohm R.A."/>
            <person name="Martin F."/>
            <person name="Silar P."/>
            <person name="Natvig D.O."/>
            <person name="Lalanne C."/>
            <person name="Gautier V."/>
            <person name="Ament-Velasquez S.L."/>
            <person name="Kruys A."/>
            <person name="Hutchinson M.I."/>
            <person name="Powell A.J."/>
            <person name="Barry K."/>
            <person name="Miller A.N."/>
            <person name="Grigoriev I.V."/>
            <person name="Debuchy R."/>
            <person name="Gladieux P."/>
            <person name="Hiltunen Thoren M."/>
            <person name="Johannesson H."/>
        </authorList>
    </citation>
    <scope>NUCLEOTIDE SEQUENCE</scope>
    <source>
        <strain evidence="3">CBS 232.78</strain>
    </source>
</reference>
<sequence length="187" mass="19226">MPYYTKSEDWLQQSALLLQAFPATTIVTTKYHIKPARRIPKSEKKSTSAPTDTDTSTTTSPAKPAAMATAPTAAVKPPRGRLVLKTYCPQSGSTLKYKTSKAAEVTRLVQMLGTLGRRMAALPPAISSAGAAGEEDTAMADASGGGGGETSGVQTPATGAPGPGPAQQQQGQSQPGGGKGKKKKGKR</sequence>
<name>A0AAE0KFH0_9PEZI</name>
<gene>
    <name evidence="3" type="ORF">B0H63DRAFT_261426</name>
</gene>